<sequence>MKRGLALPELNPTLGPFGRRVKFYGALAIVAIFIWLVARPHPYWVAISTAYATLLCITVAPLFANDYFRLKGDGGFTDKARINMTEPLSCLTAALDWRAVLDTSTDDISKA</sequence>
<proteinExistence type="predicted"/>
<dbReference type="Proteomes" id="UP000280834">
    <property type="component" value="Unassembled WGS sequence"/>
</dbReference>
<protein>
    <submittedName>
        <fullName evidence="4">DUF3099 domain-containing protein</fullName>
    </submittedName>
</protein>
<keyword evidence="1" id="KW-0812">Transmembrane</keyword>
<reference evidence="2 3" key="2">
    <citation type="submission" date="2018-11" db="EMBL/GenBank/DDBJ databases">
        <authorList>
            <consortium name="Pathogen Informatics"/>
        </authorList>
    </citation>
    <scope>NUCLEOTIDE SEQUENCE [LARGE SCALE GENOMIC DNA]</scope>
</reference>
<accession>A0A0R3QEN3</accession>
<organism evidence="4">
    <name type="scientific">Brugia timori</name>
    <dbReference type="NCBI Taxonomy" id="42155"/>
    <lineage>
        <taxon>Eukaryota</taxon>
        <taxon>Metazoa</taxon>
        <taxon>Ecdysozoa</taxon>
        <taxon>Nematoda</taxon>
        <taxon>Chromadorea</taxon>
        <taxon>Rhabditida</taxon>
        <taxon>Spirurina</taxon>
        <taxon>Spiruromorpha</taxon>
        <taxon>Filarioidea</taxon>
        <taxon>Onchocercidae</taxon>
        <taxon>Brugia</taxon>
    </lineage>
</organism>
<dbReference type="EMBL" id="UZAG01003944">
    <property type="protein sequence ID" value="VDO16135.1"/>
    <property type="molecule type" value="Genomic_DNA"/>
</dbReference>
<keyword evidence="3" id="KW-1185">Reference proteome</keyword>
<evidence type="ECO:0000313" key="3">
    <source>
        <dbReference type="Proteomes" id="UP000280834"/>
    </source>
</evidence>
<dbReference type="WBParaSite" id="BTMF_0000482401-mRNA-1">
    <property type="protein sequence ID" value="BTMF_0000482401-mRNA-1"/>
    <property type="gene ID" value="BTMF_0000482401"/>
</dbReference>
<evidence type="ECO:0000313" key="2">
    <source>
        <dbReference type="EMBL" id="VDO16135.1"/>
    </source>
</evidence>
<name>A0A0R3QEN3_9BILA</name>
<feature type="transmembrane region" description="Helical" evidence="1">
    <location>
        <begin position="21"/>
        <end position="38"/>
    </location>
</feature>
<evidence type="ECO:0000256" key="1">
    <source>
        <dbReference type="SAM" id="Phobius"/>
    </source>
</evidence>
<keyword evidence="1" id="KW-1133">Transmembrane helix</keyword>
<reference evidence="4" key="1">
    <citation type="submission" date="2017-02" db="UniProtKB">
        <authorList>
            <consortium name="WormBaseParasite"/>
        </authorList>
    </citation>
    <scope>IDENTIFICATION</scope>
</reference>
<feature type="transmembrane region" description="Helical" evidence="1">
    <location>
        <begin position="44"/>
        <end position="64"/>
    </location>
</feature>
<keyword evidence="1" id="KW-0472">Membrane</keyword>
<gene>
    <name evidence="2" type="ORF">BTMF_LOCUS4114</name>
</gene>
<evidence type="ECO:0000313" key="4">
    <source>
        <dbReference type="WBParaSite" id="BTMF_0000482401-mRNA-1"/>
    </source>
</evidence>
<dbReference type="AlphaFoldDB" id="A0A0R3QEN3"/>